<dbReference type="PROSITE" id="PS50263">
    <property type="entry name" value="CN_HYDROLASE"/>
    <property type="match status" value="1"/>
</dbReference>
<dbReference type="InterPro" id="IPR003694">
    <property type="entry name" value="NAD_synthase"/>
</dbReference>
<dbReference type="InterPro" id="IPR003010">
    <property type="entry name" value="C-N_Hydrolase"/>
</dbReference>
<evidence type="ECO:0000313" key="9">
    <source>
        <dbReference type="Proteomes" id="UP000177932"/>
    </source>
</evidence>
<dbReference type="GO" id="GO:0005737">
    <property type="term" value="C:cytoplasm"/>
    <property type="evidence" value="ECO:0007669"/>
    <property type="project" value="InterPro"/>
</dbReference>
<dbReference type="Proteomes" id="UP000177932">
    <property type="component" value="Unassembled WGS sequence"/>
</dbReference>
<dbReference type="InterPro" id="IPR014729">
    <property type="entry name" value="Rossmann-like_a/b/a_fold"/>
</dbReference>
<dbReference type="GO" id="GO:0003952">
    <property type="term" value="F:NAD+ synthase (glutamine-hydrolyzing) activity"/>
    <property type="evidence" value="ECO:0007669"/>
    <property type="project" value="InterPro"/>
</dbReference>
<evidence type="ECO:0000256" key="4">
    <source>
        <dbReference type="ARBA" id="ARBA00022840"/>
    </source>
</evidence>
<dbReference type="SUPFAM" id="SSF52374">
    <property type="entry name" value="Nucleotidylyl transferase"/>
    <property type="match status" value="1"/>
</dbReference>
<feature type="domain" description="CN hydrolase" evidence="7">
    <location>
        <begin position="1"/>
        <end position="279"/>
    </location>
</feature>
<dbReference type="GO" id="GO:0004359">
    <property type="term" value="F:glutaminase activity"/>
    <property type="evidence" value="ECO:0007669"/>
    <property type="project" value="InterPro"/>
</dbReference>
<dbReference type="AlphaFoldDB" id="A0A1G2H7E2"/>
<evidence type="ECO:0000256" key="6">
    <source>
        <dbReference type="RuleBase" id="RU003811"/>
    </source>
</evidence>
<proteinExistence type="inferred from homology"/>
<dbReference type="PANTHER" id="PTHR23090">
    <property type="entry name" value="NH 3 /GLUTAMINE-DEPENDENT NAD + SYNTHETASE"/>
    <property type="match status" value="1"/>
</dbReference>
<comment type="caution">
    <text evidence="8">The sequence shown here is derived from an EMBL/GenBank/DDBJ whole genome shotgun (WGS) entry which is preliminary data.</text>
</comment>
<keyword evidence="3 6" id="KW-0547">Nucleotide-binding</keyword>
<dbReference type="STRING" id="1802158.A2827_02565"/>
<evidence type="ECO:0000256" key="2">
    <source>
        <dbReference type="ARBA" id="ARBA00022598"/>
    </source>
</evidence>
<reference evidence="8 9" key="1">
    <citation type="journal article" date="2016" name="Nat. Commun.">
        <title>Thousands of microbial genomes shed light on interconnected biogeochemical processes in an aquifer system.</title>
        <authorList>
            <person name="Anantharaman K."/>
            <person name="Brown C.T."/>
            <person name="Hug L.A."/>
            <person name="Sharon I."/>
            <person name="Castelle C.J."/>
            <person name="Probst A.J."/>
            <person name="Thomas B.C."/>
            <person name="Singh A."/>
            <person name="Wilkins M.J."/>
            <person name="Karaoz U."/>
            <person name="Brodie E.L."/>
            <person name="Williams K.H."/>
            <person name="Hubbard S.S."/>
            <person name="Banfield J.F."/>
        </authorList>
    </citation>
    <scope>NUCLEOTIDE SEQUENCE [LARGE SCALE GENOMIC DNA]</scope>
</reference>
<protein>
    <submittedName>
        <fullName evidence="8">NAD(+) synthase</fullName>
    </submittedName>
</protein>
<dbReference type="CDD" id="cd07570">
    <property type="entry name" value="GAT_Gln-NAD-synth"/>
    <property type="match status" value="1"/>
</dbReference>
<evidence type="ECO:0000256" key="3">
    <source>
        <dbReference type="ARBA" id="ARBA00022741"/>
    </source>
</evidence>
<dbReference type="PANTHER" id="PTHR23090:SF7">
    <property type="entry name" value="NH(3)-DEPENDENT NAD(+) SYNTHETASE"/>
    <property type="match status" value="1"/>
</dbReference>
<evidence type="ECO:0000256" key="1">
    <source>
        <dbReference type="ARBA" id="ARBA00004790"/>
    </source>
</evidence>
<name>A0A1G2H7E2_9BACT</name>
<dbReference type="SUPFAM" id="SSF52402">
    <property type="entry name" value="Adenine nucleotide alpha hydrolases-like"/>
    <property type="match status" value="1"/>
</dbReference>
<keyword evidence="4 6" id="KW-0067">ATP-binding</keyword>
<dbReference type="CDD" id="cd00553">
    <property type="entry name" value="NAD_synthase"/>
    <property type="match status" value="1"/>
</dbReference>
<dbReference type="Pfam" id="PF02540">
    <property type="entry name" value="NAD_synthase"/>
    <property type="match status" value="1"/>
</dbReference>
<dbReference type="EMBL" id="MHOD01000008">
    <property type="protein sequence ID" value="OGZ58394.1"/>
    <property type="molecule type" value="Genomic_DNA"/>
</dbReference>
<dbReference type="NCBIfam" id="TIGR00552">
    <property type="entry name" value="nadE"/>
    <property type="match status" value="1"/>
</dbReference>
<dbReference type="GO" id="GO:0009435">
    <property type="term" value="P:NAD+ biosynthetic process"/>
    <property type="evidence" value="ECO:0007669"/>
    <property type="project" value="UniProtKB-UniPathway"/>
</dbReference>
<evidence type="ECO:0000313" key="8">
    <source>
        <dbReference type="EMBL" id="OGZ58394.1"/>
    </source>
</evidence>
<keyword evidence="2 6" id="KW-0436">Ligase</keyword>
<comment type="similarity">
    <text evidence="6">Belongs to the NAD synthetase family.</text>
</comment>
<keyword evidence="5 6" id="KW-0520">NAD</keyword>
<dbReference type="InterPro" id="IPR036526">
    <property type="entry name" value="C-N_Hydrolase_sf"/>
</dbReference>
<accession>A0A1G2H7E2</accession>
<dbReference type="Pfam" id="PF00795">
    <property type="entry name" value="CN_hydrolase"/>
    <property type="match status" value="1"/>
</dbReference>
<sequence length="803" mass="90604">MKVVPGRPDINCQFIIREIASAKKRGIDIIVFPEMCTTGYLIGDKFEEDSFIDDVLRRNKEIVDATSIGITAIFGTVSRTNAKGEDGRPRIHNSAVIAAGGQILSINIKSLQPNYRIFNDDKHFYSLRKIAEEQDQLYRQSDGRTGRLCANLNDYLNPIPIKSSVGIVKIGVILCEDMWHQDYAFNPTKTLARKGANLIFNISASPWTWQKNRKRHQVVKDLLSECHVPFVYVNNTGAQNTGKNIIVFDGSSTIYNENGEILLEVDPYVDESMDFEFTPDANPVDKRELDDTRELYAAMVCATKSMAPDGVNVFVGLSGGIDSATTAAHLVDVLGKSRVTAINMPMGNLNSAKTQRIAREVAKNLGIKYEVIPITEIVEAISKATGVMPSTLAYENVQARARMEILAAYAQKTGAYFVCNSNKVEVAFGYGTMYGDIAGFYAPLGDLVKREVRLIANHLNNSRFRRKIIPMECINQTPTAELSKGQKDPFDYGDLNRRGYHDEMVRAYTEFRRNPEWILEMYINGTLETHLKLETGTLKALFPNTVDFVEDLKHWWIKFQNSFFKRVQCPPIPIFSKRAFGRDIEESLMTPFFSQKFLTLEKAVISPSRIVVFGSGCNPPAIHHRIICETISRECDLLIITPSGIRKDKPESAFIENSHRKIMTLLTFGDLGNTMFDLSDLDENVFTPTHLLYEKYRKQFPLAEIFFLVGGDLIRGGRSGNSEIQKSWVKGQEIWNGLNYILISHPDCNIDPGDAPPHSEILSVRNLKGRSTLIRERVLENQPISDLVMPEVEEYILCKKLYK</sequence>
<comment type="pathway">
    <text evidence="1">Cofactor biosynthesis; NAD(+) biosynthesis.</text>
</comment>
<dbReference type="SUPFAM" id="SSF56317">
    <property type="entry name" value="Carbon-nitrogen hydrolase"/>
    <property type="match status" value="1"/>
</dbReference>
<evidence type="ECO:0000259" key="7">
    <source>
        <dbReference type="PROSITE" id="PS50263"/>
    </source>
</evidence>
<gene>
    <name evidence="8" type="ORF">A2827_02565</name>
</gene>
<dbReference type="InterPro" id="IPR022310">
    <property type="entry name" value="NAD/GMP_synthase"/>
</dbReference>
<evidence type="ECO:0000256" key="5">
    <source>
        <dbReference type="ARBA" id="ARBA00023027"/>
    </source>
</evidence>
<organism evidence="8 9">
    <name type="scientific">Candidatus Spechtbacteria bacterium RIFCSPHIGHO2_01_FULL_43_30</name>
    <dbReference type="NCBI Taxonomy" id="1802158"/>
    <lineage>
        <taxon>Bacteria</taxon>
        <taxon>Candidatus Spechtiibacteriota</taxon>
    </lineage>
</organism>
<dbReference type="UniPathway" id="UPA00253"/>
<dbReference type="Gene3D" id="3.60.110.10">
    <property type="entry name" value="Carbon-nitrogen hydrolase"/>
    <property type="match status" value="1"/>
</dbReference>
<dbReference type="GO" id="GO:0005524">
    <property type="term" value="F:ATP binding"/>
    <property type="evidence" value="ECO:0007669"/>
    <property type="project" value="UniProtKB-KW"/>
</dbReference>
<dbReference type="Gene3D" id="3.40.50.620">
    <property type="entry name" value="HUPs"/>
    <property type="match status" value="2"/>
</dbReference>